<proteinExistence type="predicted"/>
<dbReference type="EMBL" id="GGEC01088226">
    <property type="protein sequence ID" value="MBX68710.1"/>
    <property type="molecule type" value="Transcribed_RNA"/>
</dbReference>
<accession>A0A2P2QNW9</accession>
<reference evidence="1" key="1">
    <citation type="submission" date="2018-02" db="EMBL/GenBank/DDBJ databases">
        <title>Rhizophora mucronata_Transcriptome.</title>
        <authorList>
            <person name="Meera S.P."/>
            <person name="Sreeshan A."/>
            <person name="Augustine A."/>
        </authorList>
    </citation>
    <scope>NUCLEOTIDE SEQUENCE</scope>
    <source>
        <tissue evidence="1">Leaf</tissue>
    </source>
</reference>
<dbReference type="AlphaFoldDB" id="A0A2P2QNW9"/>
<protein>
    <submittedName>
        <fullName evidence="1">Uncharacterized protein</fullName>
    </submittedName>
</protein>
<name>A0A2P2QNW9_RHIMU</name>
<organism evidence="1">
    <name type="scientific">Rhizophora mucronata</name>
    <name type="common">Asiatic mangrove</name>
    <dbReference type="NCBI Taxonomy" id="61149"/>
    <lineage>
        <taxon>Eukaryota</taxon>
        <taxon>Viridiplantae</taxon>
        <taxon>Streptophyta</taxon>
        <taxon>Embryophyta</taxon>
        <taxon>Tracheophyta</taxon>
        <taxon>Spermatophyta</taxon>
        <taxon>Magnoliopsida</taxon>
        <taxon>eudicotyledons</taxon>
        <taxon>Gunneridae</taxon>
        <taxon>Pentapetalae</taxon>
        <taxon>rosids</taxon>
        <taxon>fabids</taxon>
        <taxon>Malpighiales</taxon>
        <taxon>Rhizophoraceae</taxon>
        <taxon>Rhizophora</taxon>
    </lineage>
</organism>
<sequence length="46" mass="5495">MLLLSQTTIWWLLVEPSSVDVIRSHMQSLFFLYIYACNQQLMILTF</sequence>
<evidence type="ECO:0000313" key="1">
    <source>
        <dbReference type="EMBL" id="MBX68710.1"/>
    </source>
</evidence>